<sequence length="182" mass="19443">MKANIFAARVVLALALSHSPLAAEPAYDMGILRAMVNDLDHHDPYMRLNGAVAACLAGEGDQYLTTSWFEDHGWKPRVDADMGIVEMRKPGADNMFAWVAEDGSSCRVWSEEIGTAAVKTLLKDLMLAARIRAEKSTGENGCSGLTLVAGNVGYSVEITSSGNDPVCNAADNSAVHFIRAEG</sequence>
<accession>A0A6N8TI12</accession>
<dbReference type="OrthoDB" id="7863102at2"/>
<feature type="chain" id="PRO_5026711098" description="DUF2272 domain-containing protein" evidence="1">
    <location>
        <begin position="23"/>
        <end position="182"/>
    </location>
</feature>
<keyword evidence="1" id="KW-0732">Signal</keyword>
<organism evidence="2 3">
    <name type="scientific">Shinella zoogloeoides</name>
    <name type="common">Crabtreella saccharophila</name>
    <dbReference type="NCBI Taxonomy" id="352475"/>
    <lineage>
        <taxon>Bacteria</taxon>
        <taxon>Pseudomonadati</taxon>
        <taxon>Pseudomonadota</taxon>
        <taxon>Alphaproteobacteria</taxon>
        <taxon>Hyphomicrobiales</taxon>
        <taxon>Rhizobiaceae</taxon>
        <taxon>Shinella</taxon>
    </lineage>
</organism>
<dbReference type="RefSeq" id="WP_160788068.1">
    <property type="nucleotide sequence ID" value="NZ_CP086610.1"/>
</dbReference>
<comment type="caution">
    <text evidence="2">The sequence shown here is derived from an EMBL/GenBank/DDBJ whole genome shotgun (WGS) entry which is preliminary data.</text>
</comment>
<evidence type="ECO:0000256" key="1">
    <source>
        <dbReference type="SAM" id="SignalP"/>
    </source>
</evidence>
<proteinExistence type="predicted"/>
<evidence type="ECO:0008006" key="4">
    <source>
        <dbReference type="Google" id="ProtNLM"/>
    </source>
</evidence>
<dbReference type="EMBL" id="WUML01000036">
    <property type="protein sequence ID" value="MXO02892.1"/>
    <property type="molecule type" value="Genomic_DNA"/>
</dbReference>
<evidence type="ECO:0000313" key="2">
    <source>
        <dbReference type="EMBL" id="MXO02892.1"/>
    </source>
</evidence>
<dbReference type="AlphaFoldDB" id="A0A6N8TI12"/>
<dbReference type="Proteomes" id="UP000440304">
    <property type="component" value="Unassembled WGS sequence"/>
</dbReference>
<evidence type="ECO:0000313" key="3">
    <source>
        <dbReference type="Proteomes" id="UP000440304"/>
    </source>
</evidence>
<reference evidence="2 3" key="1">
    <citation type="submission" date="2019-12" db="EMBL/GenBank/DDBJ databases">
        <title>Shinella granuli gen. nov., sp. nov., and proposal of the reclassification of Zoogloea ramigera ATCC 19623 as Shinella zoogloeoides sp. nov.</title>
        <authorList>
            <person name="Gao J."/>
        </authorList>
    </citation>
    <scope>NUCLEOTIDE SEQUENCE [LARGE SCALE GENOMIC DNA]</scope>
    <source>
        <strain evidence="2 3">DSM 287</strain>
    </source>
</reference>
<name>A0A6N8TI12_SHIZO</name>
<feature type="signal peptide" evidence="1">
    <location>
        <begin position="1"/>
        <end position="22"/>
    </location>
</feature>
<protein>
    <recommendedName>
        <fullName evidence="4">DUF2272 domain-containing protein</fullName>
    </recommendedName>
</protein>
<gene>
    <name evidence="2" type="ORF">GR156_21560</name>
</gene>